<evidence type="ECO:0008006" key="6">
    <source>
        <dbReference type="Google" id="ProtNLM"/>
    </source>
</evidence>
<dbReference type="CDD" id="cd16430">
    <property type="entry name" value="TraB"/>
    <property type="match status" value="1"/>
</dbReference>
<dbReference type="EMBL" id="CP032092">
    <property type="protein sequence ID" value="AXV67636.1"/>
    <property type="molecule type" value="Genomic_DNA"/>
</dbReference>
<evidence type="ECO:0000313" key="5">
    <source>
        <dbReference type="Proteomes" id="UP000264605"/>
    </source>
</evidence>
<sequence>MSIKKQWENPKVRKFAAILVIIPIAFFGYKSMSSSDNKTSLQDRIAARQAEDRLDGKGKVRGLFDSESIANIDKNEFDEIYDKSVDSIRRKEREVYTEKERVLEMVQQQQQSIDDLTLKLKDYERQLEVRDRAYANTQHNRQSNGGSRSNYNTSYSGAEQGQQAIADAPQQYDERVFDRTPTQLVTAKPQIEGRVIRTITQRSVRSIKSSGVVEEKQQKDLLITQQSLKPVKEVQKKSDPNEGGLIDSDEGVVYLPAGSFFSGVLLTGLDAPTQLAAKSSPMPVVIRVKKEAILPNHFTLDIRECHVIGQAIGDLSSERAHIRAQSITCVRNDGKSVESAIQANAVSDFDGKLGIAGRLVSKNGNLLEGSMAAGFMSGISKAVAPQRTTSINTSGGDRAVWESVDLGSVASAGVFQGSADAMDRLAEYYIALAEQIHPVIEISPGRSITFAVLSGTKLKLGD</sequence>
<dbReference type="AlphaFoldDB" id="A0AAD0S4C6"/>
<keyword evidence="1" id="KW-0175">Coiled coil</keyword>
<geneLocation type="plasmid" evidence="4 5">
    <name>unnamed2</name>
</geneLocation>
<feature type="compositionally biased region" description="Polar residues" evidence="2">
    <location>
        <begin position="135"/>
        <end position="163"/>
    </location>
</feature>
<protein>
    <recommendedName>
        <fullName evidence="6">Conjugal transfer protein TraB</fullName>
    </recommendedName>
</protein>
<organism evidence="4 5">
    <name type="scientific">Pseudoalteromonas lipolytica</name>
    <dbReference type="NCBI Taxonomy" id="570156"/>
    <lineage>
        <taxon>Bacteria</taxon>
        <taxon>Pseudomonadati</taxon>
        <taxon>Pseudomonadota</taxon>
        <taxon>Gammaproteobacteria</taxon>
        <taxon>Alteromonadales</taxon>
        <taxon>Pseudoalteromonadaceae</taxon>
        <taxon>Pseudoalteromonas</taxon>
    </lineage>
</organism>
<proteinExistence type="predicted"/>
<dbReference type="GeneID" id="99507787"/>
<gene>
    <name evidence="4" type="ORF">D0907_20080</name>
</gene>
<reference evidence="4 5" key="1">
    <citation type="submission" date="2018-08" db="EMBL/GenBank/DDBJ databases">
        <title>Draft genome sequence of Pseudoalteromonas donghaensis HJ51.</title>
        <authorList>
            <person name="Oh J."/>
            <person name="Roh D."/>
        </authorList>
    </citation>
    <scope>NUCLEOTIDE SEQUENCE [LARGE SCALE GENOMIC DNA]</scope>
    <source>
        <strain evidence="4 5">HJ51</strain>
        <plasmid evidence="4 5">unnamed2</plasmid>
    </source>
</reference>
<evidence type="ECO:0000256" key="3">
    <source>
        <dbReference type="SAM" id="Phobius"/>
    </source>
</evidence>
<keyword evidence="4" id="KW-0614">Plasmid</keyword>
<name>A0AAD0S4C6_9GAMM</name>
<keyword evidence="3" id="KW-0812">Transmembrane</keyword>
<dbReference type="KEGG" id="pdj:D0907_20080"/>
<keyword evidence="3" id="KW-0472">Membrane</keyword>
<dbReference type="Proteomes" id="UP000264605">
    <property type="component" value="Plasmid unnamed2"/>
</dbReference>
<feature type="region of interest" description="Disordered" evidence="2">
    <location>
        <begin position="134"/>
        <end position="166"/>
    </location>
</feature>
<evidence type="ECO:0000313" key="4">
    <source>
        <dbReference type="EMBL" id="AXV67636.1"/>
    </source>
</evidence>
<dbReference type="RefSeq" id="WP_118845382.1">
    <property type="nucleotide sequence ID" value="NZ_CP032092.1"/>
</dbReference>
<feature type="coiled-coil region" evidence="1">
    <location>
        <begin position="99"/>
        <end position="133"/>
    </location>
</feature>
<evidence type="ECO:0000256" key="1">
    <source>
        <dbReference type="SAM" id="Coils"/>
    </source>
</evidence>
<keyword evidence="3" id="KW-1133">Transmembrane helix</keyword>
<evidence type="ECO:0000256" key="2">
    <source>
        <dbReference type="SAM" id="MobiDB-lite"/>
    </source>
</evidence>
<feature type="transmembrane region" description="Helical" evidence="3">
    <location>
        <begin position="12"/>
        <end position="29"/>
    </location>
</feature>
<accession>A0AAD0S4C6</accession>
<dbReference type="InterPro" id="IPR005498">
    <property type="entry name" value="T4SS_VirB10/TraB/TrbI"/>
</dbReference>
<dbReference type="Pfam" id="PF03743">
    <property type="entry name" value="TrbI"/>
    <property type="match status" value="1"/>
</dbReference>